<evidence type="ECO:0000259" key="5">
    <source>
        <dbReference type="PROSITE" id="PS51770"/>
    </source>
</evidence>
<evidence type="ECO:0000256" key="2">
    <source>
        <dbReference type="ARBA" id="ARBA00022801"/>
    </source>
</evidence>
<dbReference type="PANTHER" id="PTHR11049:SF24">
    <property type="entry name" value="CYTOSOLIC ACYL COENZYME A THIOESTER HYDROLASE"/>
    <property type="match status" value="1"/>
</dbReference>
<reference evidence="6" key="1">
    <citation type="submission" date="2023-01" db="EMBL/GenBank/DDBJ databases">
        <title>Xenophilus mangrovi sp. nov., isolated from soil of Mangrove nature reserve.</title>
        <authorList>
            <person name="Xu S."/>
            <person name="Liu Z."/>
            <person name="Xu Y."/>
        </authorList>
    </citation>
    <scope>NUCLEOTIDE SEQUENCE</scope>
    <source>
        <strain evidence="6">YW8</strain>
    </source>
</reference>
<dbReference type="GO" id="GO:0009062">
    <property type="term" value="P:fatty acid catabolic process"/>
    <property type="evidence" value="ECO:0007669"/>
    <property type="project" value="TreeGrafter"/>
</dbReference>
<dbReference type="Pfam" id="PF03061">
    <property type="entry name" value="4HBT"/>
    <property type="match status" value="1"/>
</dbReference>
<dbReference type="InterPro" id="IPR029069">
    <property type="entry name" value="HotDog_dom_sf"/>
</dbReference>
<evidence type="ECO:0000313" key="7">
    <source>
        <dbReference type="Proteomes" id="UP001212602"/>
    </source>
</evidence>
<dbReference type="Gene3D" id="3.10.129.10">
    <property type="entry name" value="Hotdog Thioesterase"/>
    <property type="match status" value="1"/>
</dbReference>
<dbReference type="InterPro" id="IPR040170">
    <property type="entry name" value="Cytosol_ACT"/>
</dbReference>
<dbReference type="CDD" id="cd03442">
    <property type="entry name" value="BFIT_BACH"/>
    <property type="match status" value="1"/>
</dbReference>
<protein>
    <submittedName>
        <fullName evidence="6">Acyl-CoA thioesterase</fullName>
    </submittedName>
</protein>
<proteinExistence type="inferred from homology"/>
<dbReference type="GO" id="GO:0052816">
    <property type="term" value="F:long-chain fatty acyl-CoA hydrolase activity"/>
    <property type="evidence" value="ECO:0007669"/>
    <property type="project" value="TreeGrafter"/>
</dbReference>
<dbReference type="Proteomes" id="UP001212602">
    <property type="component" value="Unassembled WGS sequence"/>
</dbReference>
<evidence type="ECO:0000256" key="3">
    <source>
        <dbReference type="PROSITE-ProRule" id="PRU01106"/>
    </source>
</evidence>
<evidence type="ECO:0000313" key="6">
    <source>
        <dbReference type="EMBL" id="MDA7417311.1"/>
    </source>
</evidence>
<feature type="domain" description="HotDog ACOT-type" evidence="5">
    <location>
        <begin position="4"/>
        <end position="115"/>
    </location>
</feature>
<accession>A0AAE3NAH6</accession>
<dbReference type="InterPro" id="IPR033120">
    <property type="entry name" value="HOTDOG_ACOT"/>
</dbReference>
<dbReference type="GO" id="GO:0005829">
    <property type="term" value="C:cytosol"/>
    <property type="evidence" value="ECO:0007669"/>
    <property type="project" value="TreeGrafter"/>
</dbReference>
<feature type="region of interest" description="Disordered" evidence="4">
    <location>
        <begin position="116"/>
        <end position="136"/>
    </location>
</feature>
<comment type="similarity">
    <text evidence="1">Belongs to the acyl coenzyme A hydrolase family.</text>
</comment>
<keyword evidence="2 3" id="KW-0378">Hydrolase</keyword>
<feature type="compositionally biased region" description="Basic and acidic residues" evidence="4">
    <location>
        <begin position="124"/>
        <end position="136"/>
    </location>
</feature>
<evidence type="ECO:0000256" key="1">
    <source>
        <dbReference type="ARBA" id="ARBA00010458"/>
    </source>
</evidence>
<organism evidence="6 7">
    <name type="scientific">Xenophilus arseniciresistens</name>
    <dbReference type="NCBI Taxonomy" id="1283306"/>
    <lineage>
        <taxon>Bacteria</taxon>
        <taxon>Pseudomonadati</taxon>
        <taxon>Pseudomonadota</taxon>
        <taxon>Betaproteobacteria</taxon>
        <taxon>Burkholderiales</taxon>
        <taxon>Comamonadaceae</taxon>
        <taxon>Xenophilus</taxon>
    </lineage>
</organism>
<dbReference type="PANTHER" id="PTHR11049">
    <property type="entry name" value="ACYL COENZYME A THIOESTER HYDROLASE"/>
    <property type="match status" value="1"/>
</dbReference>
<dbReference type="EMBL" id="JAQIPB010000006">
    <property type="protein sequence ID" value="MDA7417311.1"/>
    <property type="molecule type" value="Genomic_DNA"/>
</dbReference>
<sequence>METPQTVVSLEELVLPALANHHGTLFAGQGLQLMAKAAYLAARAHARRDIVMAGVKSVDFLRPVPVGHTLTLRAQVVRSGRASMTVRVLGSSAAVAQPAQEVLQGEFELVAIDADGRPATIQRDQQDKENTHEQSH</sequence>
<dbReference type="GO" id="GO:0006637">
    <property type="term" value="P:acyl-CoA metabolic process"/>
    <property type="evidence" value="ECO:0007669"/>
    <property type="project" value="TreeGrafter"/>
</dbReference>
<dbReference type="SUPFAM" id="SSF54637">
    <property type="entry name" value="Thioesterase/thiol ester dehydrase-isomerase"/>
    <property type="match status" value="1"/>
</dbReference>
<dbReference type="AlphaFoldDB" id="A0AAE3NAH6"/>
<keyword evidence="7" id="KW-1185">Reference proteome</keyword>
<dbReference type="InterPro" id="IPR006683">
    <property type="entry name" value="Thioestr_dom"/>
</dbReference>
<gene>
    <name evidence="6" type="ORF">PGB34_13155</name>
</gene>
<dbReference type="PROSITE" id="PS51770">
    <property type="entry name" value="HOTDOG_ACOT"/>
    <property type="match status" value="1"/>
</dbReference>
<name>A0AAE3NAH6_9BURK</name>
<comment type="caution">
    <text evidence="6">The sequence shown here is derived from an EMBL/GenBank/DDBJ whole genome shotgun (WGS) entry which is preliminary data.</text>
</comment>
<evidence type="ECO:0000256" key="4">
    <source>
        <dbReference type="SAM" id="MobiDB-lite"/>
    </source>
</evidence>
<dbReference type="RefSeq" id="WP_271428552.1">
    <property type="nucleotide sequence ID" value="NZ_JAQIPB010000006.1"/>
</dbReference>